<dbReference type="InterPro" id="IPR012373">
    <property type="entry name" value="Ferrdict_sens_TM"/>
</dbReference>
<proteinExistence type="predicted"/>
<dbReference type="PANTHER" id="PTHR30273:SF2">
    <property type="entry name" value="PROTEIN FECR"/>
    <property type="match status" value="1"/>
</dbReference>
<dbReference type="Pfam" id="PF04773">
    <property type="entry name" value="FecR"/>
    <property type="match status" value="1"/>
</dbReference>
<dbReference type="PANTHER" id="PTHR30273">
    <property type="entry name" value="PERIPLASMIC SIGNAL SENSOR AND SIGMA FACTOR ACTIVATOR FECR-RELATED"/>
    <property type="match status" value="1"/>
</dbReference>
<dbReference type="RefSeq" id="WP_106481445.1">
    <property type="nucleotide sequence ID" value="NZ_CP032819.1"/>
</dbReference>
<dbReference type="Proteomes" id="UP000270673">
    <property type="component" value="Chromosome"/>
</dbReference>
<evidence type="ECO:0000259" key="2">
    <source>
        <dbReference type="Pfam" id="PF04773"/>
    </source>
</evidence>
<feature type="transmembrane region" description="Helical" evidence="1">
    <location>
        <begin position="78"/>
        <end position="101"/>
    </location>
</feature>
<evidence type="ECO:0000259" key="3">
    <source>
        <dbReference type="Pfam" id="PF16344"/>
    </source>
</evidence>
<keyword evidence="5" id="KW-1185">Reference proteome</keyword>
<gene>
    <name evidence="4" type="ORF">D8S85_16795</name>
</gene>
<dbReference type="AlphaFoldDB" id="A0A3S9VX24"/>
<evidence type="ECO:0000256" key="1">
    <source>
        <dbReference type="SAM" id="Phobius"/>
    </source>
</evidence>
<dbReference type="InterPro" id="IPR032508">
    <property type="entry name" value="FecR_C"/>
</dbReference>
<keyword evidence="1" id="KW-0812">Transmembrane</keyword>
<accession>A0A3S9VX24</accession>
<name>A0A3S9VX24_9BACT</name>
<dbReference type="Gene3D" id="3.55.50.30">
    <property type="match status" value="1"/>
</dbReference>
<protein>
    <submittedName>
        <fullName evidence="4">DUF4974 domain-containing protein</fullName>
    </submittedName>
</protein>
<dbReference type="EMBL" id="CP032819">
    <property type="protein sequence ID" value="AZS31050.1"/>
    <property type="molecule type" value="Genomic_DNA"/>
</dbReference>
<dbReference type="FunFam" id="2.60.120.1440:FF:000001">
    <property type="entry name" value="Putative anti-sigma factor"/>
    <property type="match status" value="1"/>
</dbReference>
<dbReference type="Pfam" id="PF16344">
    <property type="entry name" value="FecR_C"/>
    <property type="match status" value="1"/>
</dbReference>
<feature type="domain" description="FecR protein" evidence="2">
    <location>
        <begin position="176"/>
        <end position="271"/>
    </location>
</feature>
<keyword evidence="1" id="KW-1133">Transmembrane helix</keyword>
<dbReference type="InterPro" id="IPR006860">
    <property type="entry name" value="FecR"/>
</dbReference>
<dbReference type="Gene3D" id="2.60.120.1440">
    <property type="match status" value="1"/>
</dbReference>
<dbReference type="KEGG" id="buy:D8S85_16795"/>
<evidence type="ECO:0000313" key="4">
    <source>
        <dbReference type="EMBL" id="AZS31050.1"/>
    </source>
</evidence>
<dbReference type="OrthoDB" id="1096341at2"/>
<keyword evidence="1" id="KW-0472">Membrane</keyword>
<feature type="domain" description="Protein FecR C-terminal" evidence="3">
    <location>
        <begin position="314"/>
        <end position="382"/>
    </location>
</feature>
<evidence type="ECO:0000313" key="5">
    <source>
        <dbReference type="Proteomes" id="UP000270673"/>
    </source>
</evidence>
<organism evidence="4 5">
    <name type="scientific">Butyricimonas faecalis</name>
    <dbReference type="NCBI Taxonomy" id="2093856"/>
    <lineage>
        <taxon>Bacteria</taxon>
        <taxon>Pseudomonadati</taxon>
        <taxon>Bacteroidota</taxon>
        <taxon>Bacteroidia</taxon>
        <taxon>Bacteroidales</taxon>
        <taxon>Odoribacteraceae</taxon>
        <taxon>Butyricimonas</taxon>
    </lineage>
</organism>
<dbReference type="GO" id="GO:0016989">
    <property type="term" value="F:sigma factor antagonist activity"/>
    <property type="evidence" value="ECO:0007669"/>
    <property type="project" value="TreeGrafter"/>
</dbReference>
<reference evidence="4 5" key="1">
    <citation type="submission" date="2018-10" db="EMBL/GenBank/DDBJ databases">
        <title>Butyricimonas faecalis sp. nov., isolated from human faeces and emended description of the genus Butyricimonas.</title>
        <authorList>
            <person name="Le Roy T."/>
            <person name="Van der Smissen P."/>
            <person name="Paquot A."/>
            <person name="Delzenne N."/>
            <person name="Muccioli G."/>
            <person name="Collet J.-F."/>
            <person name="Cani P.D."/>
        </authorList>
    </citation>
    <scope>NUCLEOTIDE SEQUENCE [LARGE SCALE GENOMIC DNA]</scope>
    <source>
        <strain evidence="4 5">H184</strain>
    </source>
</reference>
<sequence length="387" mass="44030">MNDKIWQWIGDYCSGLLDKSEEQELRVWMDEAEENKQLFMEGVKMVREYQTVLRSGRNASNSLKRVREKIRARGRRLLWTRIAAAASVIILFALSFVFFYASESEKTSPTLAKVHAGGTKATLIVADGIQVDLTQDNLQEVIGQYGATVLEDKKNELRYDNVEVNGEIEEKPIYHTISTPVGGEYHFTLADGTMVWLNSSSQLIFPTRFTGNTREVLVEGEVYFDVQHDESKPFIVRVNDVSVQVLGTKFCISAYPENEGVMTTLVQGAVQVMSGDNQVVLKPGYQAVVDPHAGTISQRAVELSLYTSWVRGIFEYENMELKDIVVQLARWYDVQFTFSAPEYKERRFTGVIRKYEDLNDVLDMIEKTTNVKFIVHGRNVTITSVMK</sequence>